<gene>
    <name evidence="1" type="ORF">MRB53_032010</name>
</gene>
<evidence type="ECO:0000313" key="1">
    <source>
        <dbReference type="EMBL" id="KAJ8623481.1"/>
    </source>
</evidence>
<comment type="caution">
    <text evidence="1">The sequence shown here is derived from an EMBL/GenBank/DDBJ whole genome shotgun (WGS) entry which is preliminary data.</text>
</comment>
<keyword evidence="2" id="KW-1185">Reference proteome</keyword>
<reference evidence="1 2" key="1">
    <citation type="journal article" date="2022" name="Hortic Res">
        <title>A haplotype resolved chromosomal level avocado genome allows analysis of novel avocado genes.</title>
        <authorList>
            <person name="Nath O."/>
            <person name="Fletcher S.J."/>
            <person name="Hayward A."/>
            <person name="Shaw L.M."/>
            <person name="Masouleh A.K."/>
            <person name="Furtado A."/>
            <person name="Henry R.J."/>
            <person name="Mitter N."/>
        </authorList>
    </citation>
    <scope>NUCLEOTIDE SEQUENCE [LARGE SCALE GENOMIC DNA]</scope>
    <source>
        <strain evidence="2">cv. Hass</strain>
    </source>
</reference>
<dbReference type="Proteomes" id="UP001234297">
    <property type="component" value="Chromosome 10"/>
</dbReference>
<dbReference type="EMBL" id="CM056818">
    <property type="protein sequence ID" value="KAJ8623481.1"/>
    <property type="molecule type" value="Genomic_DNA"/>
</dbReference>
<sequence>MSFPSTKALLSTLRINGIGFFGGGSASMDRYNGSEHLTREAYLIQGADSNPHLTATPLEEFGVMDNEMAPEFVVDQGPYYPSAANYYGYYCTGFESPGEWDDRHRFFGLDGPDLHYTGLQTESLPYVYYSPSYGYAQSPYNPYNPYIPGAIVGVDGQFVGAQHYYSSPAYQHPVSSPAYHLPVIAQPRPDVLPNASRDPSLLNLGASSASRPESIGPKHIPLPMTATTIPPQRANSVDGRADLPQPVSHQIHSSAKISEGSRVNAAPGKQPVLHGTITSGSVPNSTSPHVIQGRNGTGTIQVADPFSLGRVPSLRNPLKVTLPANNGLADFGPSTRGWAAVDKLRPRLQFGGVLNNGSGNPDVLGEQNRGPRTNRLKSPLTSSISVKAYTTKAGSSNAQGNIVIHADQYNREDFPINYANAKFFVIKSYSEDDVHKSIKYNVWSSTPNGNKRLDSAYEDAQRISGVKPGNCPVFLFFSVNTSGQFVGVAEMIGPVDFEKDMDFWQQDKWSGSFPVKWHIIKDVPNTNFRHILLENNENKPVTNSRDTQEIGYRQGIEMLKIFKDHALKTSILDDFMYYEDRQKVILDEKSRLLGKNYDTSFFPPTLVPSNKTTVTIEQPPKADERTTRHNDLNSSHNRSEKTVRSDGQVVSNLNTAVSSPSTKDTRHDGAQDVNDVASIMKIGSLSIESKDSKEANAIKLGAIKGGTAPVDVVTVGSMPVKVNGFGESSSGILTVGTIPIDPKALKLKKMDNLTNSSTPSPPVIFNFGDSNSDTGGLVAGLGFPVYLPNGRSFFRRSTGRLCDGRLVIDFLCESLNTSYLSPYLESLGSDFSHGVNFAVVGSSTLPKFRPFNLNIQVLQFLRFKSRSLEIAHDSRHLIDDGGFRRALYAFDIGQNDLSDAFSDNLSYMQVIERIPSILGEIRDAVKTIYENGGRNFWVHNTGPLGCLPQKLSLFNKDNRDLDPNGCLKSFNDAAKAFNDGLHTLSVEMRSELKNATIVYVDIYTIKYDLFANSTKYGFRNPLMSCCGSGGPPYNYNINVTCGRPGYQSALCCRFLVRAKSSVRTCKDKTTKKDGISRNSKDPQLKRSVNQNNFSPAFTRAT</sequence>
<accession>A0ACC2KRK1</accession>
<evidence type="ECO:0000313" key="2">
    <source>
        <dbReference type="Proteomes" id="UP001234297"/>
    </source>
</evidence>
<proteinExistence type="predicted"/>
<organism evidence="1 2">
    <name type="scientific">Persea americana</name>
    <name type="common">Avocado</name>
    <dbReference type="NCBI Taxonomy" id="3435"/>
    <lineage>
        <taxon>Eukaryota</taxon>
        <taxon>Viridiplantae</taxon>
        <taxon>Streptophyta</taxon>
        <taxon>Embryophyta</taxon>
        <taxon>Tracheophyta</taxon>
        <taxon>Spermatophyta</taxon>
        <taxon>Magnoliopsida</taxon>
        <taxon>Magnoliidae</taxon>
        <taxon>Laurales</taxon>
        <taxon>Lauraceae</taxon>
        <taxon>Persea</taxon>
    </lineage>
</organism>
<protein>
    <submittedName>
        <fullName evidence="1">Uncharacterized protein</fullName>
    </submittedName>
</protein>
<name>A0ACC2KRK1_PERAE</name>